<dbReference type="FunFam" id="3.90.550.10:FF:000046">
    <property type="entry name" value="Mannose-1-phosphate guanylyltransferase (GDP)"/>
    <property type="match status" value="1"/>
</dbReference>
<feature type="domain" description="MannoseP isomerase/GMP-like beta-helix" evidence="11">
    <location>
        <begin position="319"/>
        <end position="368"/>
    </location>
</feature>
<evidence type="ECO:0000256" key="3">
    <source>
        <dbReference type="ARBA" id="ARBA00022679"/>
    </source>
</evidence>
<dbReference type="InterPro" id="IPR049577">
    <property type="entry name" value="GMPP_N"/>
</dbReference>
<evidence type="ECO:0000256" key="2">
    <source>
        <dbReference type="ARBA" id="ARBA00012387"/>
    </source>
</evidence>
<evidence type="ECO:0000259" key="9">
    <source>
        <dbReference type="Pfam" id="PF00483"/>
    </source>
</evidence>
<dbReference type="FunFam" id="2.60.120.10:FF:000032">
    <property type="entry name" value="Mannose-1-phosphate guanylyltransferase/mannose-6-phosphate isomerase"/>
    <property type="match status" value="1"/>
</dbReference>
<keyword evidence="5" id="KW-0547">Nucleotide-binding</keyword>
<organism evidence="12 13">
    <name type="scientific">Sulfurimicrobium lacus</name>
    <dbReference type="NCBI Taxonomy" id="2715678"/>
    <lineage>
        <taxon>Bacteria</taxon>
        <taxon>Pseudomonadati</taxon>
        <taxon>Pseudomonadota</taxon>
        <taxon>Betaproteobacteria</taxon>
        <taxon>Nitrosomonadales</taxon>
        <taxon>Sulfuricellaceae</taxon>
        <taxon>Sulfurimicrobium</taxon>
    </lineage>
</organism>
<dbReference type="InterPro" id="IPR054566">
    <property type="entry name" value="ManC/GMP-like_b-helix"/>
</dbReference>
<keyword evidence="6" id="KW-0342">GTP-binding</keyword>
<reference evidence="13" key="1">
    <citation type="submission" date="2020-03" db="EMBL/GenBank/DDBJ databases">
        <title>Complete genome sequence of sulfur-oxidizing bacterium skT11.</title>
        <authorList>
            <person name="Kanda M."/>
            <person name="Kojima H."/>
            <person name="Fukui M."/>
        </authorList>
    </citation>
    <scope>NUCLEOTIDE SEQUENCE [LARGE SCALE GENOMIC DNA]</scope>
    <source>
        <strain evidence="13">skT11</strain>
    </source>
</reference>
<accession>A0A6F8VB42</accession>
<comment type="catalytic activity">
    <reaction evidence="7">
        <text>alpha-D-mannose 1-phosphate + GTP + H(+) = GDP-alpha-D-mannose + diphosphate</text>
        <dbReference type="Rhea" id="RHEA:15229"/>
        <dbReference type="ChEBI" id="CHEBI:15378"/>
        <dbReference type="ChEBI" id="CHEBI:33019"/>
        <dbReference type="ChEBI" id="CHEBI:37565"/>
        <dbReference type="ChEBI" id="CHEBI:57527"/>
        <dbReference type="ChEBI" id="CHEBI:58409"/>
        <dbReference type="EC" id="2.7.7.13"/>
    </reaction>
</comment>
<sequence>MKLIPTILCGGAGSRLWPVSRELHPKPFIRLGDGQSLLQKAWLRGAALPDVVETLTVTNRELFFKTEDEYREVADIVGGKDLTNRFILEPFGRNTAPAIAAATLQVAATQGEDACLLVLAADHLIADQAAFAQAVSKAMQLAAQGRLVTFGIQPDMPETGYGYIEVDLDSPVPFVGGPAGESAGFPVARFVEKPDLEKALEYLASGRHLWNSGMFCFQAGTMLREMQQHCPEILAASRACLEQSRTAEGKSFSQVDLDATAFKLVPDDSIDYAVMEKSSNVAVVPCSIGWSDIGSWTALGALTAPDARGNRIEGEVTLHDVSNCCIHSNQRMVGAVGVNDLIIIDTPDAVLIADRSRAQDVKHIYARLKAEGHKTYRLHSTVHRPWGTYTVLEEGRHFKIKRIEVKPGASISLQMHHHRSEHWVVVSGMARVVNGQQELFVNTNESTYIPAGHKHRLENPGLLNLVMIEVQSGEYLGEDDIVRFDDVYGRS</sequence>
<dbReference type="Gene3D" id="3.90.550.10">
    <property type="entry name" value="Spore Coat Polysaccharide Biosynthesis Protein SpsA, Chain A"/>
    <property type="match status" value="1"/>
</dbReference>
<dbReference type="InterPro" id="IPR006375">
    <property type="entry name" value="Man1P_GuaTrfase/Man6P_Isoase"/>
</dbReference>
<dbReference type="Proteomes" id="UP000502260">
    <property type="component" value="Chromosome"/>
</dbReference>
<dbReference type="InterPro" id="IPR029044">
    <property type="entry name" value="Nucleotide-diphossugar_trans"/>
</dbReference>
<keyword evidence="3" id="KW-0808">Transferase</keyword>
<evidence type="ECO:0000259" key="10">
    <source>
        <dbReference type="Pfam" id="PF01050"/>
    </source>
</evidence>
<dbReference type="EMBL" id="AP022853">
    <property type="protein sequence ID" value="BCB26550.1"/>
    <property type="molecule type" value="Genomic_DNA"/>
</dbReference>
<dbReference type="GO" id="GO:0005525">
    <property type="term" value="F:GTP binding"/>
    <property type="evidence" value="ECO:0007669"/>
    <property type="project" value="UniProtKB-KW"/>
</dbReference>
<dbReference type="EC" id="2.7.7.13" evidence="2"/>
<gene>
    <name evidence="12" type="primary">pslB</name>
    <name evidence="12" type="ORF">SKTS_14360</name>
</gene>
<evidence type="ECO:0000256" key="4">
    <source>
        <dbReference type="ARBA" id="ARBA00022695"/>
    </source>
</evidence>
<dbReference type="NCBIfam" id="TIGR01479">
    <property type="entry name" value="GMP_PMI"/>
    <property type="match status" value="1"/>
</dbReference>
<evidence type="ECO:0000259" key="11">
    <source>
        <dbReference type="Pfam" id="PF22640"/>
    </source>
</evidence>
<keyword evidence="13" id="KW-1185">Reference proteome</keyword>
<dbReference type="RefSeq" id="WP_173062474.1">
    <property type="nucleotide sequence ID" value="NZ_AP022853.1"/>
</dbReference>
<dbReference type="Pfam" id="PF00483">
    <property type="entry name" value="NTP_transferase"/>
    <property type="match status" value="1"/>
</dbReference>
<evidence type="ECO:0000256" key="5">
    <source>
        <dbReference type="ARBA" id="ARBA00022741"/>
    </source>
</evidence>
<dbReference type="GO" id="GO:0000271">
    <property type="term" value="P:polysaccharide biosynthetic process"/>
    <property type="evidence" value="ECO:0007669"/>
    <property type="project" value="InterPro"/>
</dbReference>
<feature type="domain" description="Mannose-6-phosphate isomerase type II C-terminal" evidence="10">
    <location>
        <begin position="372"/>
        <end position="486"/>
    </location>
</feature>
<dbReference type="SUPFAM" id="SSF51182">
    <property type="entry name" value="RmlC-like cupins"/>
    <property type="match status" value="1"/>
</dbReference>
<dbReference type="Pfam" id="PF22640">
    <property type="entry name" value="ManC_GMP_beta-helix"/>
    <property type="match status" value="1"/>
</dbReference>
<evidence type="ECO:0000313" key="12">
    <source>
        <dbReference type="EMBL" id="BCB26550.1"/>
    </source>
</evidence>
<dbReference type="GO" id="GO:0004475">
    <property type="term" value="F:mannose-1-phosphate guanylyltransferase (GTP) activity"/>
    <property type="evidence" value="ECO:0007669"/>
    <property type="project" value="UniProtKB-EC"/>
</dbReference>
<dbReference type="KEGG" id="slac:SKTS_14360"/>
<dbReference type="AlphaFoldDB" id="A0A6F8VB42"/>
<dbReference type="PANTHER" id="PTHR46390:SF1">
    <property type="entry name" value="MANNOSE-1-PHOSPHATE GUANYLYLTRANSFERASE"/>
    <property type="match status" value="1"/>
</dbReference>
<dbReference type="SUPFAM" id="SSF53448">
    <property type="entry name" value="Nucleotide-diphospho-sugar transferases"/>
    <property type="match status" value="1"/>
</dbReference>
<evidence type="ECO:0000256" key="6">
    <source>
        <dbReference type="ARBA" id="ARBA00023134"/>
    </source>
</evidence>
<protein>
    <recommendedName>
        <fullName evidence="2">mannose-1-phosphate guanylyltransferase</fullName>
        <ecNumber evidence="2">2.7.7.13</ecNumber>
    </recommendedName>
</protein>
<dbReference type="PANTHER" id="PTHR46390">
    <property type="entry name" value="MANNOSE-1-PHOSPHATE GUANYLYLTRANSFERASE"/>
    <property type="match status" value="1"/>
</dbReference>
<evidence type="ECO:0000256" key="7">
    <source>
        <dbReference type="ARBA" id="ARBA00047343"/>
    </source>
</evidence>
<evidence type="ECO:0000256" key="1">
    <source>
        <dbReference type="ARBA" id="ARBA00006115"/>
    </source>
</evidence>
<dbReference type="GO" id="GO:0009298">
    <property type="term" value="P:GDP-mannose biosynthetic process"/>
    <property type="evidence" value="ECO:0007669"/>
    <property type="project" value="TreeGrafter"/>
</dbReference>
<keyword evidence="4" id="KW-0548">Nucleotidyltransferase</keyword>
<evidence type="ECO:0000256" key="8">
    <source>
        <dbReference type="RuleBase" id="RU004190"/>
    </source>
</evidence>
<dbReference type="CDD" id="cd02213">
    <property type="entry name" value="cupin_PMI_typeII_C"/>
    <property type="match status" value="1"/>
</dbReference>
<dbReference type="Pfam" id="PF01050">
    <property type="entry name" value="MannoseP_isomer"/>
    <property type="match status" value="1"/>
</dbReference>
<evidence type="ECO:0000313" key="13">
    <source>
        <dbReference type="Proteomes" id="UP000502260"/>
    </source>
</evidence>
<proteinExistence type="inferred from homology"/>
<name>A0A6F8VB42_9PROT</name>
<feature type="domain" description="Nucleotidyl transferase" evidence="9">
    <location>
        <begin position="5"/>
        <end position="300"/>
    </location>
</feature>
<dbReference type="InterPro" id="IPR051161">
    <property type="entry name" value="Mannose-6P_isomerase_type2"/>
</dbReference>
<dbReference type="InterPro" id="IPR011051">
    <property type="entry name" value="RmlC_Cupin_sf"/>
</dbReference>
<dbReference type="InterPro" id="IPR014710">
    <property type="entry name" value="RmlC-like_jellyroll"/>
</dbReference>
<dbReference type="InterPro" id="IPR005835">
    <property type="entry name" value="NTP_transferase_dom"/>
</dbReference>
<comment type="similarity">
    <text evidence="1 8">Belongs to the mannose-6-phosphate isomerase type 2 family.</text>
</comment>
<dbReference type="InterPro" id="IPR001538">
    <property type="entry name" value="Man6P_isomerase-2_C"/>
</dbReference>
<dbReference type="CDD" id="cd02509">
    <property type="entry name" value="GDP-M1P_Guanylyltransferase"/>
    <property type="match status" value="1"/>
</dbReference>
<dbReference type="Gene3D" id="2.60.120.10">
    <property type="entry name" value="Jelly Rolls"/>
    <property type="match status" value="1"/>
</dbReference>